<dbReference type="SUPFAM" id="SSF48452">
    <property type="entry name" value="TPR-like"/>
    <property type="match status" value="1"/>
</dbReference>
<keyword evidence="1" id="KW-0175">Coiled coil</keyword>
<dbReference type="EMBL" id="KI397373">
    <property type="protein sequence ID" value="ERM95870.1"/>
    <property type="molecule type" value="Genomic_DNA"/>
</dbReference>
<dbReference type="Proteomes" id="UP000017836">
    <property type="component" value="Unassembled WGS sequence"/>
</dbReference>
<proteinExistence type="predicted"/>
<gene>
    <name evidence="2" type="ORF">AMTR_s00060p00128040</name>
</gene>
<dbReference type="OMA" id="QCISAVK"/>
<keyword evidence="3" id="KW-1185">Reference proteome</keyword>
<dbReference type="AlphaFoldDB" id="W1NKX9"/>
<evidence type="ECO:0000313" key="2">
    <source>
        <dbReference type="EMBL" id="ERM95870.1"/>
    </source>
</evidence>
<evidence type="ECO:0008006" key="4">
    <source>
        <dbReference type="Google" id="ProtNLM"/>
    </source>
</evidence>
<dbReference type="HOGENOM" id="CLU_063350_0_0_1"/>
<dbReference type="PANTHER" id="PTHR47689">
    <property type="entry name" value="TETRATRICOPEPTIDE REPEAT (TPR)-LIKE SUPERFAMILY PROTEIN"/>
    <property type="match status" value="1"/>
</dbReference>
<dbReference type="eggNOG" id="KOG1840">
    <property type="taxonomic scope" value="Eukaryota"/>
</dbReference>
<organism evidence="2 3">
    <name type="scientific">Amborella trichopoda</name>
    <dbReference type="NCBI Taxonomy" id="13333"/>
    <lineage>
        <taxon>Eukaryota</taxon>
        <taxon>Viridiplantae</taxon>
        <taxon>Streptophyta</taxon>
        <taxon>Embryophyta</taxon>
        <taxon>Tracheophyta</taxon>
        <taxon>Spermatophyta</taxon>
        <taxon>Magnoliopsida</taxon>
        <taxon>Amborellales</taxon>
        <taxon>Amborellaceae</taxon>
        <taxon>Amborella</taxon>
    </lineage>
</organism>
<dbReference type="STRING" id="13333.W1NKX9"/>
<dbReference type="Gene3D" id="1.25.40.10">
    <property type="entry name" value="Tetratricopeptide repeat domain"/>
    <property type="match status" value="1"/>
</dbReference>
<protein>
    <recommendedName>
        <fullName evidence="4">MalT-like TPR region domain-containing protein</fullName>
    </recommendedName>
</protein>
<name>W1NKX9_AMBTC</name>
<dbReference type="PANTHER" id="PTHR47689:SF2">
    <property type="entry name" value="TETRATRICOPEPTIDE REPEAT (TPR)-LIKE SUPERFAMILY PROTEIN"/>
    <property type="match status" value="1"/>
</dbReference>
<evidence type="ECO:0000256" key="1">
    <source>
        <dbReference type="SAM" id="Coils"/>
    </source>
</evidence>
<dbReference type="Pfam" id="PF13424">
    <property type="entry name" value="TPR_12"/>
    <property type="match status" value="1"/>
</dbReference>
<dbReference type="Gramene" id="ERM95870">
    <property type="protein sequence ID" value="ERM95870"/>
    <property type="gene ID" value="AMTR_s00060p00128040"/>
</dbReference>
<sequence length="268" mass="30173">MRRLAQILLESNQLHEAEKIQRKILHVLELSKGWTSLDTVLAAESLAMTLQSLGNLSEAQDLLERCLDARKTILHENHIQVAANILQLARVAMLKSSRLSKGNILEEIAELDKAKTLLETSIRIARQTLEVPMAIAENMSKNGKPSNCRRDKHAALVILMKALDTLGRLEVTKHELSHESKDRGIVPVEAEHALLQCISAVKEFDIPEHVLSASDVKREYLSCMRDLEALLSESTGEKRQQSAKKLQELRNEIRQIESELSRSRKKGT</sequence>
<feature type="coiled-coil region" evidence="1">
    <location>
        <begin position="232"/>
        <end position="266"/>
    </location>
</feature>
<evidence type="ECO:0000313" key="3">
    <source>
        <dbReference type="Proteomes" id="UP000017836"/>
    </source>
</evidence>
<dbReference type="InterPro" id="IPR011990">
    <property type="entry name" value="TPR-like_helical_dom_sf"/>
</dbReference>
<accession>W1NKX9</accession>
<reference evidence="3" key="1">
    <citation type="journal article" date="2013" name="Science">
        <title>The Amborella genome and the evolution of flowering plants.</title>
        <authorList>
            <consortium name="Amborella Genome Project"/>
        </authorList>
    </citation>
    <scope>NUCLEOTIDE SEQUENCE [LARGE SCALE GENOMIC DNA]</scope>
</reference>